<name>A0A9N8QS52_9FLAO</name>
<reference evidence="3" key="1">
    <citation type="submission" date="2020-12" db="EMBL/GenBank/DDBJ databases">
        <authorList>
            <person name="Rodrigo-Torres L."/>
            <person name="Arahal R. D."/>
            <person name="Lucena T."/>
        </authorList>
    </citation>
    <scope>NUCLEOTIDE SEQUENCE</scope>
    <source>
        <strain evidence="3">CECT 9390</strain>
    </source>
</reference>
<protein>
    <recommendedName>
        <fullName evidence="2">Helicase HerA central domain-containing protein</fullName>
    </recommendedName>
</protein>
<evidence type="ECO:0000313" key="4">
    <source>
        <dbReference type="Proteomes" id="UP000662618"/>
    </source>
</evidence>
<dbReference type="Gene3D" id="3.40.50.300">
    <property type="entry name" value="P-loop containing nucleotide triphosphate hydrolases"/>
    <property type="match status" value="2"/>
</dbReference>
<dbReference type="SUPFAM" id="SSF52540">
    <property type="entry name" value="P-loop containing nucleoside triphosphate hydrolases"/>
    <property type="match status" value="1"/>
</dbReference>
<dbReference type="PANTHER" id="PTHR30121:SF6">
    <property type="entry name" value="SLR6007 PROTEIN"/>
    <property type="match status" value="1"/>
</dbReference>
<dbReference type="Proteomes" id="UP000662618">
    <property type="component" value="Unassembled WGS sequence"/>
</dbReference>
<feature type="compositionally biased region" description="Low complexity" evidence="1">
    <location>
        <begin position="603"/>
        <end position="619"/>
    </location>
</feature>
<sequence>MNSTIQFWNKTSFLWKIRIQEPYLLAGNYLLGGHPSGRDALLSERIKTIDKNLARLDKSSIHYRKELQKRFLTFKEFEEMRTKKTVNKEKLERTVSVSPAFDYWNLLLKHPKFLPPFTGDDEHDYQKLLSLCLPSLHALFFAPKPVPFPVSALDRHCFLSGRTGSGKTEFMKTIAYQIQHQSQLKQQFSLILLDPHGDLSESLLGFRINLQKPDRVWYIDPQLENGKIPCINPFWQRVAEPFLIDVMSQQFAKAFSELIPEAGMSLQMEALLKPCLSVLLERGGCGLSDLQVFMDDTQNAKWVELGKKSAFQVYRKFFETAFLSKKYAPTKLAIYTRLQHLQNNMMFYHMMNGKSNIDLKKGMQEGRIILFNLSKGKLGEDASRALGRFISATILSIVFQRAFESEHSRKPCYLFIDEFHNFTTESGSIQTIFSEARKYKLRLIVGTQSVGQIPLSLKNSVLNNSAVKLAGINGLPALKELAGDFGVSYSAMQSLLPYEFYLKHDHFPAVKIKSPDFLIKQPKRYFCNKEELKKLKAYLLSESGIYRDIMNVNPIQTQTQFQNKSQNQPNQSILNPVHSPTLIPSKTQSDSENTTHETINPASDSETTTSPTSDSLTTENSETVPQNSTESSGSIKPKFHL</sequence>
<dbReference type="InterPro" id="IPR002789">
    <property type="entry name" value="HerA_central"/>
</dbReference>
<dbReference type="EMBL" id="CAJIMS010000001">
    <property type="protein sequence ID" value="CAD7807066.1"/>
    <property type="molecule type" value="Genomic_DNA"/>
</dbReference>
<accession>A0A9N8QS52</accession>
<evidence type="ECO:0000259" key="2">
    <source>
        <dbReference type="Pfam" id="PF01935"/>
    </source>
</evidence>
<dbReference type="Pfam" id="PF01935">
    <property type="entry name" value="DUF87"/>
    <property type="match status" value="1"/>
</dbReference>
<feature type="domain" description="Helicase HerA central" evidence="2">
    <location>
        <begin position="146"/>
        <end position="375"/>
    </location>
</feature>
<feature type="compositionally biased region" description="Polar residues" evidence="1">
    <location>
        <begin position="620"/>
        <end position="634"/>
    </location>
</feature>
<dbReference type="PANTHER" id="PTHR30121">
    <property type="entry name" value="UNCHARACTERIZED PROTEIN YJGR-RELATED"/>
    <property type="match status" value="1"/>
</dbReference>
<dbReference type="RefSeq" id="WP_162087995.1">
    <property type="nucleotide sequence ID" value="NZ_CAJIMS010000001.1"/>
</dbReference>
<evidence type="ECO:0000256" key="1">
    <source>
        <dbReference type="SAM" id="MobiDB-lite"/>
    </source>
</evidence>
<feature type="compositionally biased region" description="Polar residues" evidence="1">
    <location>
        <begin position="582"/>
        <end position="602"/>
    </location>
</feature>
<dbReference type="AlphaFoldDB" id="A0A9N8QS52"/>
<dbReference type="InterPro" id="IPR051162">
    <property type="entry name" value="T4SS_component"/>
</dbReference>
<evidence type="ECO:0000313" key="3">
    <source>
        <dbReference type="EMBL" id="CAD7807066.1"/>
    </source>
</evidence>
<feature type="region of interest" description="Disordered" evidence="1">
    <location>
        <begin position="559"/>
        <end position="641"/>
    </location>
</feature>
<organism evidence="3 4">
    <name type="scientific">Chryseobacterium aquaeductus</name>
    <dbReference type="NCBI Taxonomy" id="2675056"/>
    <lineage>
        <taxon>Bacteria</taxon>
        <taxon>Pseudomonadati</taxon>
        <taxon>Bacteroidota</taxon>
        <taxon>Flavobacteriia</taxon>
        <taxon>Flavobacteriales</taxon>
        <taxon>Weeksellaceae</taxon>
        <taxon>Chryseobacterium group</taxon>
        <taxon>Chryseobacterium</taxon>
    </lineage>
</organism>
<keyword evidence="4" id="KW-1185">Reference proteome</keyword>
<dbReference type="CDD" id="cd01127">
    <property type="entry name" value="TrwB_TraG_TraD_VirD4"/>
    <property type="match status" value="1"/>
</dbReference>
<gene>
    <name evidence="3" type="ORF">CHRY9390_01606</name>
</gene>
<comment type="caution">
    <text evidence="3">The sequence shown here is derived from an EMBL/GenBank/DDBJ whole genome shotgun (WGS) entry which is preliminary data.</text>
</comment>
<proteinExistence type="predicted"/>
<feature type="compositionally biased region" description="Polar residues" evidence="1">
    <location>
        <begin position="559"/>
        <end position="574"/>
    </location>
</feature>
<dbReference type="InterPro" id="IPR027417">
    <property type="entry name" value="P-loop_NTPase"/>
</dbReference>